<feature type="repeat" description="FG-GAP" evidence="12">
    <location>
        <begin position="409"/>
        <end position="471"/>
    </location>
</feature>
<evidence type="ECO:0000256" key="12">
    <source>
        <dbReference type="PROSITE-ProRule" id="PRU00803"/>
    </source>
</evidence>
<evidence type="ECO:0000256" key="13">
    <source>
        <dbReference type="RuleBase" id="RU003762"/>
    </source>
</evidence>
<dbReference type="OrthoDB" id="5317514at2759"/>
<dbReference type="PANTHER" id="PTHR23220">
    <property type="entry name" value="INTEGRIN ALPHA"/>
    <property type="match status" value="1"/>
</dbReference>
<keyword evidence="4" id="KW-0732">Signal</keyword>
<dbReference type="PROSITE" id="PS51470">
    <property type="entry name" value="FG_GAP"/>
    <property type="match status" value="4"/>
</dbReference>
<dbReference type="GO" id="GO:0007229">
    <property type="term" value="P:integrin-mediated signaling pathway"/>
    <property type="evidence" value="ECO:0007669"/>
    <property type="project" value="UniProtKB-KW"/>
</dbReference>
<organism evidence="17 18">
    <name type="scientific">Megalops atlanticus</name>
    <name type="common">Tarpon</name>
    <name type="synonym">Clupea gigantea</name>
    <dbReference type="NCBI Taxonomy" id="7932"/>
    <lineage>
        <taxon>Eukaryota</taxon>
        <taxon>Metazoa</taxon>
        <taxon>Chordata</taxon>
        <taxon>Craniata</taxon>
        <taxon>Vertebrata</taxon>
        <taxon>Euteleostomi</taxon>
        <taxon>Actinopterygii</taxon>
        <taxon>Neopterygii</taxon>
        <taxon>Teleostei</taxon>
        <taxon>Elopiformes</taxon>
        <taxon>Megalopidae</taxon>
        <taxon>Megalops</taxon>
    </lineage>
</organism>
<sequence length="1028" mass="114494">MNRQKPWEHNWPLSALKRACMCFIYVFSYTDSYNLDVGHSLNFTGPSGSLFGYSVLLHEYGADKWVLAGAPLANSSLDSSTSNPGRIFKCNITKVTLCEEIDIGVMTDKNCGRHCHAETDNQWLGVSLSRRRDGHVLACGHRWKNIYFSMREGENKMPLGVCYRLEADLITSKRLIPCYKDGFRKYVDSGACQAGTSSFLMENLIVMGAPGNSYWAGTVLVYDTSRDKLLTFSGEDNGILYGGYLGYSVGAGRFRQSDKVEVVGGAPQSGQMGKVHIFEITDSMLKIIFEAKGTQLGSYFGAAVCAVDLNLDGLSDLLVGAPMYSTVREEGHVHVYINQGDAAMVEEKFVLVGTESYTARFGESITDLGDLDDDGYPDVAIGAPQEEDLRGAIYIYNGRKKGIAQAFSQRITGTILGNPLKMFGQSVSGGIDIDGNGYPDVVVGAFLSDSAVVLRTRAVVVVESFIFLPPNVNRSQLLCSENGQPAVCIDAEVCFMVQGRRISGKIGLLYNLTTDVHHLESTSRFYFLGNRTSNTTSGHVKTKAGELTCVTHQAFMRRDVRDIFTPIQFEMQYELGEHSVGEEVSQRFPALKPVLQQREEGSVRVANTTEFARYCAWVNCSTNLQVFAHLELPQSYKGMAYFALGEGKTVKLHVTLVNAGDDAFLTTLQVRFPSNLYFIKVEDAEEKHVSCELAEEDVDTMRLDCSVGYLFINSLAKHTVTFLLDVDQSSEPGDLNITLDTTCESYENEDLLDDNFASVTLPLRYGANLTVHGFVSPPTFILENLKTDDCSTEKFNFTYRVVNIGPSKALGVKVEIDIPETLTPHLYRLLNIVDVQTSVGNCSIQYFDNELIDDCDVPTPSYYEDVLFVFSERTRRWMHCVKGDELCVHVTCHFGDLDIGKEATIRMEVELNPTVLQIFPGRQPIMAIESAAVTSLREDPYILDITQSPFATTCLEGHYIQMKNWLFVLTGSMVAGFAILGGLIFFLHKCGFFKRPAIDLFDERPSWTYEPKFCEVLEEDHFYNPEEF</sequence>
<dbReference type="Gene3D" id="2.60.40.1460">
    <property type="entry name" value="Integrin domains. Chain A, domain 2"/>
    <property type="match status" value="1"/>
</dbReference>
<evidence type="ECO:0000256" key="5">
    <source>
        <dbReference type="ARBA" id="ARBA00022737"/>
    </source>
</evidence>
<evidence type="ECO:0000256" key="6">
    <source>
        <dbReference type="ARBA" id="ARBA00022889"/>
    </source>
</evidence>
<dbReference type="InterPro" id="IPR013519">
    <property type="entry name" value="Int_alpha_beta-p"/>
</dbReference>
<dbReference type="GO" id="GO:0007160">
    <property type="term" value="P:cell-matrix adhesion"/>
    <property type="evidence" value="ECO:0007669"/>
    <property type="project" value="TreeGrafter"/>
</dbReference>
<protein>
    <recommendedName>
        <fullName evidence="19">Integrin alpha-2 domain-containing protein</fullName>
    </recommendedName>
</protein>
<dbReference type="Pfam" id="PF20805">
    <property type="entry name" value="Integrin_A_Ig_2"/>
    <property type="match status" value="1"/>
</dbReference>
<dbReference type="GO" id="GO:0008305">
    <property type="term" value="C:integrin complex"/>
    <property type="evidence" value="ECO:0007669"/>
    <property type="project" value="InterPro"/>
</dbReference>
<dbReference type="Proteomes" id="UP001046870">
    <property type="component" value="Chromosome 15"/>
</dbReference>
<evidence type="ECO:0008006" key="19">
    <source>
        <dbReference type="Google" id="ProtNLM"/>
    </source>
</evidence>
<keyword evidence="8 13" id="KW-0401">Integrin</keyword>
<proteinExistence type="inferred from homology"/>
<evidence type="ECO:0000256" key="7">
    <source>
        <dbReference type="ARBA" id="ARBA00022989"/>
    </source>
</evidence>
<evidence type="ECO:0000259" key="15">
    <source>
        <dbReference type="Pfam" id="PF20805"/>
    </source>
</evidence>
<keyword evidence="10 13" id="KW-0675">Receptor</keyword>
<keyword evidence="6 13" id="KW-0130">Cell adhesion</keyword>
<dbReference type="PRINTS" id="PR01185">
    <property type="entry name" value="INTEGRINA"/>
</dbReference>
<gene>
    <name evidence="17" type="ORF">MATL_G00183400</name>
</gene>
<accession>A0A9D3PMQ0</accession>
<dbReference type="Gene3D" id="1.20.5.930">
    <property type="entry name" value="Bicelle-embedded integrin alpha(iib) transmembrane segment"/>
    <property type="match status" value="1"/>
</dbReference>
<dbReference type="InterPro" id="IPR048285">
    <property type="entry name" value="Integrin_alpha_Ig-like_2"/>
</dbReference>
<evidence type="ECO:0000256" key="11">
    <source>
        <dbReference type="ARBA" id="ARBA00023180"/>
    </source>
</evidence>
<evidence type="ECO:0000256" key="1">
    <source>
        <dbReference type="ARBA" id="ARBA00004479"/>
    </source>
</evidence>
<dbReference type="Pfam" id="PF20806">
    <property type="entry name" value="Integrin_A_Ig_3"/>
    <property type="match status" value="1"/>
</dbReference>
<dbReference type="Gene3D" id="2.130.10.130">
    <property type="entry name" value="Integrin alpha, N-terminal"/>
    <property type="match status" value="1"/>
</dbReference>
<reference evidence="17" key="1">
    <citation type="submission" date="2021-01" db="EMBL/GenBank/DDBJ databases">
        <authorList>
            <person name="Zahm M."/>
            <person name="Roques C."/>
            <person name="Cabau C."/>
            <person name="Klopp C."/>
            <person name="Donnadieu C."/>
            <person name="Jouanno E."/>
            <person name="Lampietro C."/>
            <person name="Louis A."/>
            <person name="Herpin A."/>
            <person name="Echchiki A."/>
            <person name="Berthelot C."/>
            <person name="Parey E."/>
            <person name="Roest-Crollius H."/>
            <person name="Braasch I."/>
            <person name="Postlethwait J."/>
            <person name="Bobe J."/>
            <person name="Montfort J."/>
            <person name="Bouchez O."/>
            <person name="Begum T."/>
            <person name="Mejri S."/>
            <person name="Adams A."/>
            <person name="Chen W.-J."/>
            <person name="Guiguen Y."/>
        </authorList>
    </citation>
    <scope>NUCLEOTIDE SEQUENCE</scope>
    <source>
        <strain evidence="17">YG-15Mar2019-1</strain>
        <tissue evidence="17">Brain</tissue>
    </source>
</reference>
<evidence type="ECO:0000259" key="14">
    <source>
        <dbReference type="Pfam" id="PF08441"/>
    </source>
</evidence>
<evidence type="ECO:0000256" key="9">
    <source>
        <dbReference type="ARBA" id="ARBA00023136"/>
    </source>
</evidence>
<dbReference type="GO" id="GO:0098609">
    <property type="term" value="P:cell-cell adhesion"/>
    <property type="evidence" value="ECO:0007669"/>
    <property type="project" value="TreeGrafter"/>
</dbReference>
<evidence type="ECO:0000256" key="10">
    <source>
        <dbReference type="ARBA" id="ARBA00023170"/>
    </source>
</evidence>
<evidence type="ECO:0000313" key="17">
    <source>
        <dbReference type="EMBL" id="KAG7464075.1"/>
    </source>
</evidence>
<dbReference type="Gene3D" id="2.60.40.1530">
    <property type="entry name" value="ntegrin, alpha v. Chain A, domain 4"/>
    <property type="match status" value="1"/>
</dbReference>
<dbReference type="InterPro" id="IPR013517">
    <property type="entry name" value="FG-GAP"/>
</dbReference>
<dbReference type="AlphaFoldDB" id="A0A9D3PMQ0"/>
<dbReference type="SUPFAM" id="SSF69318">
    <property type="entry name" value="Integrin alpha N-terminal domain"/>
    <property type="match status" value="1"/>
</dbReference>
<dbReference type="GO" id="GO:0009897">
    <property type="term" value="C:external side of plasma membrane"/>
    <property type="evidence" value="ECO:0007669"/>
    <property type="project" value="TreeGrafter"/>
</dbReference>
<keyword evidence="7 13" id="KW-1133">Transmembrane helix</keyword>
<feature type="domain" description="Integrin alpha second immunoglobulin-like" evidence="15">
    <location>
        <begin position="619"/>
        <end position="759"/>
    </location>
</feature>
<evidence type="ECO:0000256" key="8">
    <source>
        <dbReference type="ARBA" id="ARBA00023037"/>
    </source>
</evidence>
<evidence type="ECO:0000256" key="4">
    <source>
        <dbReference type="ARBA" id="ARBA00022729"/>
    </source>
</evidence>
<feature type="repeat" description="FG-GAP" evidence="12">
    <location>
        <begin position="286"/>
        <end position="345"/>
    </location>
</feature>
<keyword evidence="9 13" id="KW-0472">Membrane</keyword>
<name>A0A9D3PMQ0_MEGAT</name>
<dbReference type="SMART" id="SM00191">
    <property type="entry name" value="Int_alpha"/>
    <property type="match status" value="5"/>
</dbReference>
<dbReference type="EMBL" id="JAFDVH010000015">
    <property type="protein sequence ID" value="KAG7464075.1"/>
    <property type="molecule type" value="Genomic_DNA"/>
</dbReference>
<comment type="similarity">
    <text evidence="2 13">Belongs to the integrin alpha chain family.</text>
</comment>
<dbReference type="SUPFAM" id="SSF69179">
    <property type="entry name" value="Integrin domains"/>
    <property type="match status" value="3"/>
</dbReference>
<evidence type="ECO:0000313" key="18">
    <source>
        <dbReference type="Proteomes" id="UP001046870"/>
    </source>
</evidence>
<keyword evidence="11" id="KW-0325">Glycoprotein</keyword>
<comment type="subcellular location">
    <subcellularLocation>
        <location evidence="1 13">Membrane</location>
        <topology evidence="1 13">Single-pass type I membrane protein</topology>
    </subcellularLocation>
</comment>
<keyword evidence="5" id="KW-0677">Repeat</keyword>
<dbReference type="Pfam" id="PF01839">
    <property type="entry name" value="FG-GAP"/>
    <property type="match status" value="3"/>
</dbReference>
<dbReference type="InterPro" id="IPR028994">
    <property type="entry name" value="Integrin_alpha_N"/>
</dbReference>
<feature type="transmembrane region" description="Helical" evidence="13">
    <location>
        <begin position="965"/>
        <end position="987"/>
    </location>
</feature>
<feature type="domain" description="Integrin alpha first immunoglubulin-like" evidence="14">
    <location>
        <begin position="456"/>
        <end position="604"/>
    </location>
</feature>
<dbReference type="PANTHER" id="PTHR23220:SF78">
    <property type="entry name" value="INTEGRIN ALPHA-4"/>
    <property type="match status" value="1"/>
</dbReference>
<keyword evidence="18" id="KW-1185">Reference proteome</keyword>
<keyword evidence="3 13" id="KW-0812">Transmembrane</keyword>
<dbReference type="InterPro" id="IPR032695">
    <property type="entry name" value="Integrin_dom_sf"/>
</dbReference>
<feature type="repeat" description="FG-GAP" evidence="12">
    <location>
        <begin position="347"/>
        <end position="405"/>
    </location>
</feature>
<dbReference type="GO" id="GO:0033627">
    <property type="term" value="P:cell adhesion mediated by integrin"/>
    <property type="evidence" value="ECO:0007669"/>
    <property type="project" value="TreeGrafter"/>
</dbReference>
<dbReference type="GO" id="GO:0005178">
    <property type="term" value="F:integrin binding"/>
    <property type="evidence" value="ECO:0007669"/>
    <property type="project" value="TreeGrafter"/>
</dbReference>
<comment type="caution">
    <text evidence="17">The sequence shown here is derived from an EMBL/GenBank/DDBJ whole genome shotgun (WGS) entry which is preliminary data.</text>
</comment>
<evidence type="ECO:0000256" key="2">
    <source>
        <dbReference type="ARBA" id="ARBA00008054"/>
    </source>
</evidence>
<dbReference type="Pfam" id="PF08441">
    <property type="entry name" value="Integrin_A_Ig_1"/>
    <property type="match status" value="1"/>
</dbReference>
<feature type="domain" description="Integrin alpha third immunoglobulin-like" evidence="16">
    <location>
        <begin position="793"/>
        <end position="943"/>
    </location>
</feature>
<dbReference type="Gene3D" id="2.60.40.1510">
    <property type="entry name" value="ntegrin, alpha v. Chain A, domain 3"/>
    <property type="match status" value="1"/>
</dbReference>
<feature type="repeat" description="FG-GAP" evidence="12">
    <location>
        <begin position="34"/>
        <end position="99"/>
    </location>
</feature>
<evidence type="ECO:0000259" key="16">
    <source>
        <dbReference type="Pfam" id="PF20806"/>
    </source>
</evidence>
<dbReference type="InterPro" id="IPR000413">
    <property type="entry name" value="Integrin_alpha"/>
</dbReference>
<dbReference type="InterPro" id="IPR048286">
    <property type="entry name" value="Integrin_alpha_Ig-like_3"/>
</dbReference>
<evidence type="ECO:0000256" key="3">
    <source>
        <dbReference type="ARBA" id="ARBA00022692"/>
    </source>
</evidence>
<dbReference type="InterPro" id="IPR013649">
    <property type="entry name" value="Integrin_alpha_Ig-like_1"/>
</dbReference>